<proteinExistence type="predicted"/>
<name>A0A1D2A5I6_AUXPR</name>
<dbReference type="PANTHER" id="PTHR33449:SF1">
    <property type="entry name" value="NUCLEOID-ASSOCIATED PROTEIN YBAB"/>
    <property type="match status" value="1"/>
</dbReference>
<evidence type="ECO:0008006" key="3">
    <source>
        <dbReference type="Google" id="ProtNLM"/>
    </source>
</evidence>
<evidence type="ECO:0000256" key="1">
    <source>
        <dbReference type="ARBA" id="ARBA00023125"/>
    </source>
</evidence>
<reference evidence="2" key="1">
    <citation type="submission" date="2015-08" db="EMBL/GenBank/DDBJ databases">
        <authorList>
            <person name="Babu N.S."/>
            <person name="Beckwith C.J."/>
            <person name="Beseler K.G."/>
            <person name="Brison A."/>
            <person name="Carone J.V."/>
            <person name="Caskin T.P."/>
            <person name="Diamond M."/>
            <person name="Durham M.E."/>
            <person name="Foxe J.M."/>
            <person name="Go M."/>
            <person name="Henderson B.A."/>
            <person name="Jones I.B."/>
            <person name="McGettigan J.A."/>
            <person name="Micheletti S.J."/>
            <person name="Nasrallah M.E."/>
            <person name="Ortiz D."/>
            <person name="Piller C.R."/>
            <person name="Privatt S.R."/>
            <person name="Schneider S.L."/>
            <person name="Sharp S."/>
            <person name="Smith T.C."/>
            <person name="Stanton J.D."/>
            <person name="Ullery H.E."/>
            <person name="Wilson R.J."/>
            <person name="Serrano M.G."/>
            <person name="Buck G."/>
            <person name="Lee V."/>
            <person name="Wang Y."/>
            <person name="Carvalho R."/>
            <person name="Voegtly L."/>
            <person name="Shi R."/>
            <person name="Duckworth R."/>
            <person name="Johnson A."/>
            <person name="Loviza R."/>
            <person name="Walstead R."/>
            <person name="Shah Z."/>
            <person name="Kiflezghi M."/>
            <person name="Wade K."/>
            <person name="Ball S.L."/>
            <person name="Bradley K.W."/>
            <person name="Asai D.J."/>
            <person name="Bowman C.A."/>
            <person name="Russell D.A."/>
            <person name="Pope W.H."/>
            <person name="Jacobs-Sera D."/>
            <person name="Hendrix R.W."/>
            <person name="Hatfull G.F."/>
        </authorList>
    </citation>
    <scope>NUCLEOTIDE SEQUENCE</scope>
</reference>
<dbReference type="EMBL" id="GDKF01004214">
    <property type="protein sequence ID" value="JAT74408.1"/>
    <property type="molecule type" value="Transcribed_RNA"/>
</dbReference>
<dbReference type="SUPFAM" id="SSF82607">
    <property type="entry name" value="YbaB-like"/>
    <property type="match status" value="1"/>
</dbReference>
<dbReference type="PANTHER" id="PTHR33449">
    <property type="entry name" value="NUCLEOID-ASSOCIATED PROTEIN YBAB"/>
    <property type="match status" value="1"/>
</dbReference>
<feature type="non-terminal residue" evidence="2">
    <location>
        <position position="1"/>
    </location>
</feature>
<dbReference type="Gene3D" id="3.30.1310.10">
    <property type="entry name" value="Nucleoid-associated protein YbaB-like domain"/>
    <property type="match status" value="1"/>
</dbReference>
<accession>A0A1D2A5I6</accession>
<organism evidence="2">
    <name type="scientific">Auxenochlorella protothecoides</name>
    <name type="common">Green microalga</name>
    <name type="synonym">Chlorella protothecoides</name>
    <dbReference type="NCBI Taxonomy" id="3075"/>
    <lineage>
        <taxon>Eukaryota</taxon>
        <taxon>Viridiplantae</taxon>
        <taxon>Chlorophyta</taxon>
        <taxon>core chlorophytes</taxon>
        <taxon>Trebouxiophyceae</taxon>
        <taxon>Chlorellales</taxon>
        <taxon>Chlorellaceae</taxon>
        <taxon>Auxenochlorella</taxon>
    </lineage>
</organism>
<dbReference type="Pfam" id="PF02575">
    <property type="entry name" value="YbaB_DNA_bd"/>
    <property type="match status" value="1"/>
</dbReference>
<protein>
    <recommendedName>
        <fullName evidence="3">Nucleoid-associated protein</fullName>
    </recommendedName>
</protein>
<dbReference type="GO" id="GO:0003677">
    <property type="term" value="F:DNA binding"/>
    <property type="evidence" value="ECO:0007669"/>
    <property type="project" value="UniProtKB-KW"/>
</dbReference>
<gene>
    <name evidence="2" type="ORF">g.14532</name>
</gene>
<sequence>QLVAFAHHLNKSHMVAGAMAATCAGLKPCLSTSCRPAGISTRTHKFSSSARRTCLASPQALFGKGKEEGGGGGGNPFGNFGNMMEKLKDAQNLVKTETARLQAELAQTEFEGFSKDETVRVVVSGNQQPKAVEITQEAYKDGPEALSQAVLEAAQEAHATSVKGMQEKMAGLAKSLGLPSP</sequence>
<keyword evidence="1" id="KW-0238">DNA-binding</keyword>
<dbReference type="InterPro" id="IPR036894">
    <property type="entry name" value="YbaB-like_sf"/>
</dbReference>
<dbReference type="InterPro" id="IPR004401">
    <property type="entry name" value="YbaB/EbfC"/>
</dbReference>
<dbReference type="AlphaFoldDB" id="A0A1D2A5I6"/>
<evidence type="ECO:0000313" key="2">
    <source>
        <dbReference type="EMBL" id="JAT74408.1"/>
    </source>
</evidence>